<gene>
    <name evidence="2" type="ORF">BSL78_03802</name>
</gene>
<feature type="region of interest" description="Disordered" evidence="1">
    <location>
        <begin position="104"/>
        <end position="265"/>
    </location>
</feature>
<protein>
    <submittedName>
        <fullName evidence="2">Putative cytoskeleton-associated protein 2-like</fullName>
    </submittedName>
</protein>
<dbReference type="GO" id="GO:0007026">
    <property type="term" value="P:negative regulation of microtubule depolymerization"/>
    <property type="evidence" value="ECO:0007669"/>
    <property type="project" value="TreeGrafter"/>
</dbReference>
<sequence>MKSAKRTMVSTSVIKSEGEMTKSNLDQYRSPSMWEKLEKWKTEKKMRQTSMKASTKKPFKAGSTSMQQNKGKVPSKASEKMKLLVESNLKTSWSYNTSPRHLNYRKTLASASRTPQQTDKRMNGKENRKSVRKSTNRRETLTLSTGKVKMDSRSKRDSKIVSQEVSKNDTSNARRETLTLLTGKKLNTQQEKQERDLKDEDEENDLRRELQVKRRAAKKRSANTLGGEQSGKKMNSVAERKDRRMTRERPWRQSKVTTNGGLGEQRKVRAESHKWLHKTSLTKPSIHQRPTSQEGTQESIREKLEQWLIAKGKTPKRAAKFMKTPKVSTRSRMSLEEDEEATSLDNVLTVDEAMDACKNLLNEGCPAEYLFDWLTNIETKLPYLSDMESFLECRKTVQEAFNGQSIDEIIPEVIQHISYQGAIMDETKEVSIETVPGPPATPTPRKSRRSCFQLLSPLGEHEESSAVKYQVRDATPYFKRIQQALGRTSDTTPSTMIITPVRRSIRLSKRKSVSFASRQRGEVDMCVSNLREIEDLPLEEPVQLVLRSNRALEEEFDLNDEEMSI</sequence>
<keyword evidence="3" id="KW-1185">Reference proteome</keyword>
<feature type="compositionally biased region" description="Basic and acidic residues" evidence="1">
    <location>
        <begin position="118"/>
        <end position="129"/>
    </location>
</feature>
<dbReference type="PANTHER" id="PTHR16076:SF8">
    <property type="entry name" value="CYTOSKELETON-ASSOCIATED PROTEIN 2"/>
    <property type="match status" value="1"/>
</dbReference>
<proteinExistence type="predicted"/>
<feature type="compositionally biased region" description="Polar residues" evidence="1">
    <location>
        <begin position="160"/>
        <end position="171"/>
    </location>
</feature>
<dbReference type="Proteomes" id="UP000230750">
    <property type="component" value="Unassembled WGS sequence"/>
</dbReference>
<organism evidence="2 3">
    <name type="scientific">Stichopus japonicus</name>
    <name type="common">Sea cucumber</name>
    <dbReference type="NCBI Taxonomy" id="307972"/>
    <lineage>
        <taxon>Eukaryota</taxon>
        <taxon>Metazoa</taxon>
        <taxon>Echinodermata</taxon>
        <taxon>Eleutherozoa</taxon>
        <taxon>Echinozoa</taxon>
        <taxon>Holothuroidea</taxon>
        <taxon>Aspidochirotacea</taxon>
        <taxon>Aspidochirotida</taxon>
        <taxon>Stichopodidae</taxon>
        <taxon>Apostichopus</taxon>
    </lineage>
</organism>
<reference evidence="2 3" key="1">
    <citation type="journal article" date="2017" name="PLoS Biol.">
        <title>The sea cucumber genome provides insights into morphological evolution and visceral regeneration.</title>
        <authorList>
            <person name="Zhang X."/>
            <person name="Sun L."/>
            <person name="Yuan J."/>
            <person name="Sun Y."/>
            <person name="Gao Y."/>
            <person name="Zhang L."/>
            <person name="Li S."/>
            <person name="Dai H."/>
            <person name="Hamel J.F."/>
            <person name="Liu C."/>
            <person name="Yu Y."/>
            <person name="Liu S."/>
            <person name="Lin W."/>
            <person name="Guo K."/>
            <person name="Jin S."/>
            <person name="Xu P."/>
            <person name="Storey K.B."/>
            <person name="Huan P."/>
            <person name="Zhang T."/>
            <person name="Zhou Y."/>
            <person name="Zhang J."/>
            <person name="Lin C."/>
            <person name="Li X."/>
            <person name="Xing L."/>
            <person name="Huo D."/>
            <person name="Sun M."/>
            <person name="Wang L."/>
            <person name="Mercier A."/>
            <person name="Li F."/>
            <person name="Yang H."/>
            <person name="Xiang J."/>
        </authorList>
    </citation>
    <scope>NUCLEOTIDE SEQUENCE [LARGE SCALE GENOMIC DNA]</scope>
    <source>
        <strain evidence="2">Shaxun</strain>
        <tissue evidence="2">Muscle</tissue>
    </source>
</reference>
<dbReference type="InterPro" id="IPR026165">
    <property type="entry name" value="CKAP2_fam"/>
</dbReference>
<dbReference type="STRING" id="307972.A0A2G8LGD1"/>
<comment type="caution">
    <text evidence="2">The sequence shown here is derived from an EMBL/GenBank/DDBJ whole genome shotgun (WGS) entry which is preliminary data.</text>
</comment>
<accession>A0A2G8LGD1</accession>
<dbReference type="AlphaFoldDB" id="A0A2G8LGD1"/>
<evidence type="ECO:0000313" key="2">
    <source>
        <dbReference type="EMBL" id="PIK59292.1"/>
    </source>
</evidence>
<feature type="compositionally biased region" description="Low complexity" evidence="1">
    <location>
        <begin position="178"/>
        <end position="188"/>
    </location>
</feature>
<feature type="compositionally biased region" description="Basic and acidic residues" evidence="1">
    <location>
        <begin position="148"/>
        <end position="159"/>
    </location>
</feature>
<feature type="region of interest" description="Disordered" evidence="1">
    <location>
        <begin position="42"/>
        <end position="78"/>
    </location>
</feature>
<evidence type="ECO:0000313" key="3">
    <source>
        <dbReference type="Proteomes" id="UP000230750"/>
    </source>
</evidence>
<dbReference type="GO" id="GO:0015630">
    <property type="term" value="C:microtubule cytoskeleton"/>
    <property type="evidence" value="ECO:0007669"/>
    <property type="project" value="TreeGrafter"/>
</dbReference>
<dbReference type="EMBL" id="MRZV01000087">
    <property type="protein sequence ID" value="PIK59292.1"/>
    <property type="molecule type" value="Genomic_DNA"/>
</dbReference>
<name>A0A2G8LGD1_STIJA</name>
<feature type="region of interest" description="Disordered" evidence="1">
    <location>
        <begin position="1"/>
        <end position="27"/>
    </location>
</feature>
<evidence type="ECO:0000256" key="1">
    <source>
        <dbReference type="SAM" id="MobiDB-lite"/>
    </source>
</evidence>
<feature type="compositionally biased region" description="Basic and acidic residues" evidence="1">
    <location>
        <begin position="238"/>
        <end position="251"/>
    </location>
</feature>
<dbReference type="PANTHER" id="PTHR16076">
    <property type="entry name" value="CYTOSKELETON ASSOCIATED PROTEIN 2-RELATED"/>
    <property type="match status" value="1"/>
</dbReference>
<dbReference type="OrthoDB" id="6288182at2759"/>